<protein>
    <submittedName>
        <fullName evidence="5">2-hydroxyglutaryl-CoA dehydratase</fullName>
    </submittedName>
</protein>
<dbReference type="GO" id="GO:0051536">
    <property type="term" value="F:iron-sulfur cluster binding"/>
    <property type="evidence" value="ECO:0007669"/>
    <property type="project" value="UniProtKB-KW"/>
</dbReference>
<dbReference type="InterPro" id="IPR010327">
    <property type="entry name" value="FldB/FldC_alpha/beta"/>
</dbReference>
<evidence type="ECO:0000256" key="1">
    <source>
        <dbReference type="ARBA" id="ARBA00005806"/>
    </source>
</evidence>
<keyword evidence="2" id="KW-0479">Metal-binding</keyword>
<gene>
    <name evidence="5" type="ORF">GCM10011614_30640</name>
</gene>
<comment type="caution">
    <text evidence="5">The sequence shown here is derived from an EMBL/GenBank/DDBJ whole genome shotgun (WGS) entry which is preliminary data.</text>
</comment>
<dbReference type="Proteomes" id="UP000648075">
    <property type="component" value="Unassembled WGS sequence"/>
</dbReference>
<dbReference type="AlphaFoldDB" id="A0A918UJ28"/>
<dbReference type="PANTHER" id="PTHR30548:SF4">
    <property type="entry name" value="SUBUNIT OF OXYGEN-SENSITIVE 2-HYDROXYISOCAPROYL-COA DEHYDRATASE"/>
    <property type="match status" value="1"/>
</dbReference>
<dbReference type="RefSeq" id="WP_189622160.1">
    <property type="nucleotide sequence ID" value="NZ_BMZA01000015.1"/>
</dbReference>
<dbReference type="Pfam" id="PF06050">
    <property type="entry name" value="HGD-D"/>
    <property type="match status" value="1"/>
</dbReference>
<evidence type="ECO:0000256" key="4">
    <source>
        <dbReference type="ARBA" id="ARBA00023014"/>
    </source>
</evidence>
<keyword evidence="3" id="KW-0408">Iron</keyword>
<keyword evidence="6" id="KW-1185">Reference proteome</keyword>
<reference evidence="5" key="2">
    <citation type="submission" date="2020-09" db="EMBL/GenBank/DDBJ databases">
        <authorList>
            <person name="Sun Q."/>
            <person name="Kim S."/>
        </authorList>
    </citation>
    <scope>NUCLEOTIDE SEQUENCE</scope>
    <source>
        <strain evidence="5">KCTC 32255</strain>
    </source>
</reference>
<dbReference type="EMBL" id="BMZA01000015">
    <property type="protein sequence ID" value="GGZ13341.1"/>
    <property type="molecule type" value="Genomic_DNA"/>
</dbReference>
<organism evidence="5 6">
    <name type="scientific">Novosphingobium colocasiae</name>
    <dbReference type="NCBI Taxonomy" id="1256513"/>
    <lineage>
        <taxon>Bacteria</taxon>
        <taxon>Pseudomonadati</taxon>
        <taxon>Pseudomonadota</taxon>
        <taxon>Alphaproteobacteria</taxon>
        <taxon>Sphingomonadales</taxon>
        <taxon>Sphingomonadaceae</taxon>
        <taxon>Novosphingobium</taxon>
    </lineage>
</organism>
<comment type="similarity">
    <text evidence="1">Belongs to the FldB/FldC dehydratase alpha/beta subunit family.</text>
</comment>
<evidence type="ECO:0000313" key="5">
    <source>
        <dbReference type="EMBL" id="GGZ13341.1"/>
    </source>
</evidence>
<keyword evidence="4" id="KW-0411">Iron-sulfur</keyword>
<evidence type="ECO:0000313" key="6">
    <source>
        <dbReference type="Proteomes" id="UP000648075"/>
    </source>
</evidence>
<dbReference type="PANTHER" id="PTHR30548">
    <property type="entry name" value="2-HYDROXYGLUTARYL-COA DEHYDRATASE, D-COMPONENT-RELATED"/>
    <property type="match status" value="1"/>
</dbReference>
<dbReference type="Gene3D" id="3.40.50.11900">
    <property type="match status" value="1"/>
</dbReference>
<name>A0A918UJ28_9SPHN</name>
<dbReference type="GO" id="GO:0046872">
    <property type="term" value="F:metal ion binding"/>
    <property type="evidence" value="ECO:0007669"/>
    <property type="project" value="UniProtKB-KW"/>
</dbReference>
<reference evidence="5" key="1">
    <citation type="journal article" date="2014" name="Int. J. Syst. Evol. Microbiol.">
        <title>Complete genome sequence of Corynebacterium casei LMG S-19264T (=DSM 44701T), isolated from a smear-ripened cheese.</title>
        <authorList>
            <consortium name="US DOE Joint Genome Institute (JGI-PGF)"/>
            <person name="Walter F."/>
            <person name="Albersmeier A."/>
            <person name="Kalinowski J."/>
            <person name="Ruckert C."/>
        </authorList>
    </citation>
    <scope>NUCLEOTIDE SEQUENCE</scope>
    <source>
        <strain evidence="5">KCTC 32255</strain>
    </source>
</reference>
<sequence length="442" mass="49566">MNQPLQTPAPANRLTSTRAGGKLVKDYWDNIFTARERGATVVWYNGAALNPIFQAMGIEWCHAEAFGARLAATHMEGPAQAMGEEYGYLRELCSYARTTLGCAVLTRREAENPASTAVADDMVLASRLPAPDLIVNAYAGCSTGQQWDEISYRIFDKSLPFFKVSYPLLWGNQPDFDYIKGEEWEAAARYVADQLRQLIAFLEHTTGRAFDWEKLREAMHYIKIAGQLRMDALDLCKAQPTPATFWDWVACIAPINFLPGNQDLVDFFAGVKTEIEQRVAEGIPALPRERYRLAFDGIMNWNKVGWLANKFAANDAAVVCGRYTHTSFWHEPHLIDVEDPLLGMAKHYLLCPFNHNAKVLGQLLIKDCEKYNIDGVVFHSTRTCRSASNGQMIMAKMAQKAGIQTMFFEGDVADASFYKDAILDTRLEAMLESIDVKAMAGR</sequence>
<evidence type="ECO:0000256" key="2">
    <source>
        <dbReference type="ARBA" id="ARBA00022723"/>
    </source>
</evidence>
<accession>A0A918UJ28</accession>
<proteinExistence type="inferred from homology"/>
<evidence type="ECO:0000256" key="3">
    <source>
        <dbReference type="ARBA" id="ARBA00023004"/>
    </source>
</evidence>